<evidence type="ECO:0000256" key="3">
    <source>
        <dbReference type="ARBA" id="ARBA00022801"/>
    </source>
</evidence>
<dbReference type="InterPro" id="IPR001940">
    <property type="entry name" value="Peptidase_S1C"/>
</dbReference>
<comment type="caution">
    <text evidence="7">The sequence shown here is derived from an EMBL/GenBank/DDBJ whole genome shotgun (WGS) entry which is preliminary data.</text>
</comment>
<keyword evidence="8" id="KW-1185">Reference proteome</keyword>
<feature type="compositionally biased region" description="Low complexity" evidence="4">
    <location>
        <begin position="34"/>
        <end position="76"/>
    </location>
</feature>
<dbReference type="SMART" id="SM00228">
    <property type="entry name" value="PDZ"/>
    <property type="match status" value="1"/>
</dbReference>
<feature type="transmembrane region" description="Helical" evidence="5">
    <location>
        <begin position="208"/>
        <end position="231"/>
    </location>
</feature>
<feature type="compositionally biased region" description="Low complexity" evidence="4">
    <location>
        <begin position="141"/>
        <end position="162"/>
    </location>
</feature>
<feature type="region of interest" description="Disordered" evidence="4">
    <location>
        <begin position="394"/>
        <end position="430"/>
    </location>
</feature>
<dbReference type="InterPro" id="IPR009003">
    <property type="entry name" value="Peptidase_S1_PA"/>
</dbReference>
<dbReference type="PANTHER" id="PTHR43343:SF3">
    <property type="entry name" value="PROTEASE DO-LIKE 8, CHLOROPLASTIC"/>
    <property type="match status" value="1"/>
</dbReference>
<dbReference type="GO" id="GO:0004252">
    <property type="term" value="F:serine-type endopeptidase activity"/>
    <property type="evidence" value="ECO:0007669"/>
    <property type="project" value="InterPro"/>
</dbReference>
<dbReference type="InterPro" id="IPR001478">
    <property type="entry name" value="PDZ"/>
</dbReference>
<dbReference type="SUPFAM" id="SSF50156">
    <property type="entry name" value="PDZ domain-like"/>
    <property type="match status" value="1"/>
</dbReference>
<feature type="domain" description="PDZ" evidence="6">
    <location>
        <begin position="501"/>
        <end position="587"/>
    </location>
</feature>
<sequence length="601" mass="58217">MTDTPRTPDENSTDSLGNDAAEPSQAPAQPTPEQPEASAPQPAEHAAPTPSSASEAPAAPEAPAAAAMPAAPAVPADGGHQFGYSAPPTPSDHSAYSGGYSAPAAAETPANPVTPGNPASPGSSPAAGSGEVPAVPTPQSYGAPQAPTAPGPQTYAAAPGAPVSGAPAPGASFGPAATAPTFDYATAQPGVTGAAASTKRKRSASIPVIAALAIGAVIGGVGGGGIATAAMSSLVGTSSADSARPQTITVNDSKSVNQTTGVAAKATPSVVTISATTTSAAGTGSGVILDDKGYILTNTHVVTLDGESGDATIEVTLSDGRIFAGKVVGTDPTVDLAVIKIEADDLTPITFGDSLKLNVGDTAIAIGAPLGLSNTVTDGIVSALDRSIQIASSAAPDNADQNQGGNSGSDNGSPFDFWNNQQGGSGQTATSSISIPVIQTDASINPGNSGGALLDDEGKLIGINVAIASAGGSSSSSSQSGSIGVGFSIPANLAKRVSEEIIANGKATHGLLGASVSDATLKTSSTVGAVIAETPVSGGAAEKAGLQKGDVVTSFDGHPITSATDLTAQVRAEAGGATAKITYVRDNRSTTVEVTLGTYTS</sequence>
<evidence type="ECO:0000256" key="1">
    <source>
        <dbReference type="ARBA" id="ARBA00010541"/>
    </source>
</evidence>
<feature type="compositionally biased region" description="Low complexity" evidence="4">
    <location>
        <begin position="400"/>
        <end position="413"/>
    </location>
</feature>
<dbReference type="InterPro" id="IPR043504">
    <property type="entry name" value="Peptidase_S1_PA_chymotrypsin"/>
</dbReference>
<dbReference type="EC" id="3.4.21.-" evidence="7"/>
<dbReference type="RefSeq" id="WP_246286750.1">
    <property type="nucleotide sequence ID" value="NZ_JACBZY010000001.1"/>
</dbReference>
<dbReference type="InterPro" id="IPR051201">
    <property type="entry name" value="Chloro_Bact_Ser_Proteases"/>
</dbReference>
<gene>
    <name evidence="7" type="ORF">BJ979_002152</name>
</gene>
<keyword evidence="3 7" id="KW-0378">Hydrolase</keyword>
<dbReference type="PRINTS" id="PR00834">
    <property type="entry name" value="PROTEASES2C"/>
</dbReference>
<keyword evidence="5" id="KW-1133">Transmembrane helix</keyword>
<dbReference type="InterPro" id="IPR036034">
    <property type="entry name" value="PDZ_sf"/>
</dbReference>
<dbReference type="AlphaFoldDB" id="A0A852Y986"/>
<dbReference type="PROSITE" id="PS50106">
    <property type="entry name" value="PDZ"/>
    <property type="match status" value="1"/>
</dbReference>
<evidence type="ECO:0000313" key="8">
    <source>
        <dbReference type="Proteomes" id="UP000553888"/>
    </source>
</evidence>
<keyword evidence="5" id="KW-0472">Membrane</keyword>
<protein>
    <submittedName>
        <fullName evidence="7">Putative serine protease PepD</fullName>
        <ecNumber evidence="7">3.4.21.-</ecNumber>
    </submittedName>
</protein>
<reference evidence="7 8" key="1">
    <citation type="submission" date="2020-07" db="EMBL/GenBank/DDBJ databases">
        <title>Sequencing the genomes of 1000 actinobacteria strains.</title>
        <authorList>
            <person name="Klenk H.-P."/>
        </authorList>
    </citation>
    <scope>NUCLEOTIDE SEQUENCE [LARGE SCALE GENOMIC DNA]</scope>
    <source>
        <strain evidence="7 8">DSM 23141</strain>
    </source>
</reference>
<evidence type="ECO:0000259" key="6">
    <source>
        <dbReference type="PROSITE" id="PS50106"/>
    </source>
</evidence>
<feature type="compositionally biased region" description="Polar residues" evidence="4">
    <location>
        <begin position="418"/>
        <end position="430"/>
    </location>
</feature>
<evidence type="ECO:0000256" key="2">
    <source>
        <dbReference type="ARBA" id="ARBA00022670"/>
    </source>
</evidence>
<dbReference type="Pfam" id="PF13365">
    <property type="entry name" value="Trypsin_2"/>
    <property type="match status" value="1"/>
</dbReference>
<evidence type="ECO:0000256" key="4">
    <source>
        <dbReference type="SAM" id="MobiDB-lite"/>
    </source>
</evidence>
<keyword evidence="5" id="KW-0812">Transmembrane</keyword>
<name>A0A852Y986_9MICO</name>
<proteinExistence type="inferred from homology"/>
<accession>A0A852Y986</accession>
<dbReference type="Pfam" id="PF13180">
    <property type="entry name" value="PDZ_2"/>
    <property type="match status" value="1"/>
</dbReference>
<keyword evidence="2 7" id="KW-0645">Protease</keyword>
<organism evidence="7 8">
    <name type="scientific">Schumannella luteola</name>
    <dbReference type="NCBI Taxonomy" id="472059"/>
    <lineage>
        <taxon>Bacteria</taxon>
        <taxon>Bacillati</taxon>
        <taxon>Actinomycetota</taxon>
        <taxon>Actinomycetes</taxon>
        <taxon>Micrococcales</taxon>
        <taxon>Microbacteriaceae</taxon>
        <taxon>Schumannella</taxon>
    </lineage>
</organism>
<dbReference type="Gene3D" id="2.30.42.10">
    <property type="match status" value="1"/>
</dbReference>
<feature type="compositionally biased region" description="Low complexity" evidence="4">
    <location>
        <begin position="116"/>
        <end position="130"/>
    </location>
</feature>
<dbReference type="GO" id="GO:0006508">
    <property type="term" value="P:proteolysis"/>
    <property type="evidence" value="ECO:0007669"/>
    <property type="project" value="UniProtKB-KW"/>
</dbReference>
<comment type="similarity">
    <text evidence="1">Belongs to the peptidase S1C family.</text>
</comment>
<dbReference type="Proteomes" id="UP000553888">
    <property type="component" value="Unassembled WGS sequence"/>
</dbReference>
<evidence type="ECO:0000313" key="7">
    <source>
        <dbReference type="EMBL" id="NYG99526.1"/>
    </source>
</evidence>
<dbReference type="Gene3D" id="2.40.10.10">
    <property type="entry name" value="Trypsin-like serine proteases"/>
    <property type="match status" value="2"/>
</dbReference>
<dbReference type="SUPFAM" id="SSF50494">
    <property type="entry name" value="Trypsin-like serine proteases"/>
    <property type="match status" value="1"/>
</dbReference>
<feature type="region of interest" description="Disordered" evidence="4">
    <location>
        <begin position="1"/>
        <end position="162"/>
    </location>
</feature>
<evidence type="ECO:0000256" key="5">
    <source>
        <dbReference type="SAM" id="Phobius"/>
    </source>
</evidence>
<dbReference type="PANTHER" id="PTHR43343">
    <property type="entry name" value="PEPTIDASE S12"/>
    <property type="match status" value="1"/>
</dbReference>
<feature type="compositionally biased region" description="Low complexity" evidence="4">
    <location>
        <begin position="94"/>
        <end position="106"/>
    </location>
</feature>
<dbReference type="EMBL" id="JACBZY010000001">
    <property type="protein sequence ID" value="NYG99526.1"/>
    <property type="molecule type" value="Genomic_DNA"/>
</dbReference>